<protein>
    <submittedName>
        <fullName evidence="1">Uncharacterized protein</fullName>
    </submittedName>
</protein>
<organism evidence="1 2">
    <name type="scientific">Aminithiophilus ramosus</name>
    <dbReference type="NCBI Taxonomy" id="3029084"/>
    <lineage>
        <taxon>Bacteria</taxon>
        <taxon>Thermotogati</taxon>
        <taxon>Synergistota</taxon>
        <taxon>Synergistia</taxon>
        <taxon>Synergistales</taxon>
        <taxon>Aminithiophilaceae</taxon>
        <taxon>Aminithiophilus</taxon>
    </lineage>
</organism>
<evidence type="ECO:0000313" key="1">
    <source>
        <dbReference type="EMBL" id="QTX32826.1"/>
    </source>
</evidence>
<sequence>MILEFLSSGRLVPLPETMELSGLPSGAGEILVVLLPYGRALVGDLFCGYERWRFGKLGRFPWREISLYDESPQKLSAEGLGAILLPGGAVTRLRGLLLADVPPPGSHRETLKVLMPLLTVEACSLSGVARSLPVEDLLVGDGALQRGYWGVRLGLFRRDEEAVERQSLWLRRARHSFGDVQGVPLVWTSPSDVPVAPALEMLLSLGFGREQTSDFRSPDNPSIHRSQWGILLKQRLFAPSDEGIEMRLWAFFPVPLWENLRRRDGLTLVESLWAARGYLEAQEAEAFFRPYRSPWQRRGLAAAIGPDRHETL</sequence>
<dbReference type="KEGG" id="aram:KAR29_02530"/>
<name>A0A9Q7ARS8_9BACT</name>
<dbReference type="EMBL" id="CP072943">
    <property type="protein sequence ID" value="QTX32826.1"/>
    <property type="molecule type" value="Genomic_DNA"/>
</dbReference>
<reference evidence="2" key="1">
    <citation type="submission" date="2021-04" db="EMBL/GenBank/DDBJ databases">
        <title>A novel Synergistetes isolate from a pyrite-forming mixed culture.</title>
        <authorList>
            <person name="Bunk B."/>
            <person name="Sproer C."/>
            <person name="Spring S."/>
            <person name="Pester M."/>
        </authorList>
    </citation>
    <scope>NUCLEOTIDE SEQUENCE [LARGE SCALE GENOMIC DNA]</scope>
    <source>
        <strain evidence="2">J.5.4.2-T.3.5.2</strain>
    </source>
</reference>
<accession>A0A9Q7ARS8</accession>
<evidence type="ECO:0000313" key="2">
    <source>
        <dbReference type="Proteomes" id="UP000671879"/>
    </source>
</evidence>
<proteinExistence type="predicted"/>
<dbReference type="Proteomes" id="UP000671879">
    <property type="component" value="Chromosome"/>
</dbReference>
<dbReference type="RefSeq" id="WP_274374083.1">
    <property type="nucleotide sequence ID" value="NZ_CP072943.1"/>
</dbReference>
<keyword evidence="2" id="KW-1185">Reference proteome</keyword>
<gene>
    <name evidence="1" type="ORF">KAR29_02530</name>
</gene>
<dbReference type="AlphaFoldDB" id="A0A9Q7ARS8"/>